<proteinExistence type="predicted"/>
<protein>
    <submittedName>
        <fullName evidence="1">Uncharacterized protein</fullName>
    </submittedName>
</protein>
<evidence type="ECO:0000313" key="2">
    <source>
        <dbReference type="Proteomes" id="UP001159363"/>
    </source>
</evidence>
<accession>A0ABQ9H769</accession>
<comment type="caution">
    <text evidence="1">The sequence shown here is derived from an EMBL/GenBank/DDBJ whole genome shotgun (WGS) entry which is preliminary data.</text>
</comment>
<gene>
    <name evidence="1" type="ORF">PR048_020698</name>
</gene>
<reference evidence="1 2" key="1">
    <citation type="submission" date="2023-02" db="EMBL/GenBank/DDBJ databases">
        <title>LHISI_Scaffold_Assembly.</title>
        <authorList>
            <person name="Stuart O.P."/>
            <person name="Cleave R."/>
            <person name="Magrath M.J.L."/>
            <person name="Mikheyev A.S."/>
        </authorList>
    </citation>
    <scope>NUCLEOTIDE SEQUENCE [LARGE SCALE GENOMIC DNA]</scope>
    <source>
        <strain evidence="1">Daus_M_001</strain>
        <tissue evidence="1">Leg muscle</tissue>
    </source>
</reference>
<evidence type="ECO:0000313" key="1">
    <source>
        <dbReference type="EMBL" id="KAJ8880075.1"/>
    </source>
</evidence>
<organism evidence="1 2">
    <name type="scientific">Dryococelus australis</name>
    <dbReference type="NCBI Taxonomy" id="614101"/>
    <lineage>
        <taxon>Eukaryota</taxon>
        <taxon>Metazoa</taxon>
        <taxon>Ecdysozoa</taxon>
        <taxon>Arthropoda</taxon>
        <taxon>Hexapoda</taxon>
        <taxon>Insecta</taxon>
        <taxon>Pterygota</taxon>
        <taxon>Neoptera</taxon>
        <taxon>Polyneoptera</taxon>
        <taxon>Phasmatodea</taxon>
        <taxon>Verophasmatodea</taxon>
        <taxon>Anareolatae</taxon>
        <taxon>Phasmatidae</taxon>
        <taxon>Eurycanthinae</taxon>
        <taxon>Dryococelus</taxon>
    </lineage>
</organism>
<sequence>MQQGIDHEGFDLINVGSCGLHVVHGMKEGMKNTEWFLASFLRPLCIADFTQCTGCTVFPLKFCYIRAREILPHLQVYVEAVEKQTKDENPQFKRSFPALKESRNFRVVSEALKDKMLCPKLTFFSAAASITEPFLREFQTDNPDAG</sequence>
<dbReference type="Proteomes" id="UP001159363">
    <property type="component" value="Chromosome 6"/>
</dbReference>
<name>A0ABQ9H769_9NEOP</name>
<dbReference type="EMBL" id="JARBHB010000007">
    <property type="protein sequence ID" value="KAJ8880075.1"/>
    <property type="molecule type" value="Genomic_DNA"/>
</dbReference>
<keyword evidence="2" id="KW-1185">Reference proteome</keyword>